<evidence type="ECO:0000256" key="3">
    <source>
        <dbReference type="ARBA" id="ARBA00022679"/>
    </source>
</evidence>
<evidence type="ECO:0000313" key="6">
    <source>
        <dbReference type="EMBL" id="KAB0796667.1"/>
    </source>
</evidence>
<dbReference type="GO" id="GO:0008194">
    <property type="term" value="F:UDP-glycosyltransferase activity"/>
    <property type="evidence" value="ECO:0007669"/>
    <property type="project" value="InterPro"/>
</dbReference>
<dbReference type="SUPFAM" id="SSF53756">
    <property type="entry name" value="UDP-Glycosyltransferase/glycogen phosphorylase"/>
    <property type="match status" value="1"/>
</dbReference>
<dbReference type="InParanoid" id="A0A5N4AH70"/>
<dbReference type="CDD" id="cd03784">
    <property type="entry name" value="GT1_Gtf-like"/>
    <property type="match status" value="1"/>
</dbReference>
<dbReference type="InterPro" id="IPR002213">
    <property type="entry name" value="UDP_glucos_trans"/>
</dbReference>
<evidence type="ECO:0000256" key="1">
    <source>
        <dbReference type="ARBA" id="ARBA00009995"/>
    </source>
</evidence>
<keyword evidence="5" id="KW-1133">Transmembrane helix</keyword>
<dbReference type="Proteomes" id="UP000327044">
    <property type="component" value="Unassembled WGS sequence"/>
</dbReference>
<keyword evidence="5" id="KW-0472">Membrane</keyword>
<dbReference type="PROSITE" id="PS00375">
    <property type="entry name" value="UDPGT"/>
    <property type="match status" value="1"/>
</dbReference>
<keyword evidence="7" id="KW-1185">Reference proteome</keyword>
<reference evidence="6 7" key="1">
    <citation type="journal article" date="2018" name="Elife">
        <title>Firefly genomes illuminate parallel origins of bioluminescence in beetles.</title>
        <authorList>
            <person name="Fallon T.R."/>
            <person name="Lower S.E."/>
            <person name="Chang C.H."/>
            <person name="Bessho-Uehara M."/>
            <person name="Martin G.J."/>
            <person name="Bewick A.J."/>
            <person name="Behringer M."/>
            <person name="Debat H.J."/>
            <person name="Wong I."/>
            <person name="Day J.C."/>
            <person name="Suvorov A."/>
            <person name="Silva C.J."/>
            <person name="Stanger-Hall K.F."/>
            <person name="Hall D.W."/>
            <person name="Schmitz R.J."/>
            <person name="Nelson D.R."/>
            <person name="Lewis S.M."/>
            <person name="Shigenobu S."/>
            <person name="Bybee S.M."/>
            <person name="Larracuente A.M."/>
            <person name="Oba Y."/>
            <person name="Weng J.K."/>
        </authorList>
    </citation>
    <scope>NUCLEOTIDE SEQUENCE [LARGE SCALE GENOMIC DNA]</scope>
    <source>
        <strain evidence="6">1611_PpyrPB1</strain>
        <tissue evidence="6">Whole body</tissue>
    </source>
</reference>
<dbReference type="InterPro" id="IPR035595">
    <property type="entry name" value="UDP_glycos_trans_CS"/>
</dbReference>
<name>A0A5N4AH70_PHOPY</name>
<dbReference type="Gene3D" id="3.40.50.2000">
    <property type="entry name" value="Glycogen Phosphorylase B"/>
    <property type="match status" value="1"/>
</dbReference>
<comment type="similarity">
    <text evidence="1 4">Belongs to the UDP-glycosyltransferase family.</text>
</comment>
<keyword evidence="3 4" id="KW-0808">Transferase</keyword>
<dbReference type="PANTHER" id="PTHR48043">
    <property type="entry name" value="EG:EG0003.4 PROTEIN-RELATED"/>
    <property type="match status" value="1"/>
</dbReference>
<accession>A0A5N4AH70</accession>
<dbReference type="InterPro" id="IPR050271">
    <property type="entry name" value="UDP-glycosyltransferase"/>
</dbReference>
<feature type="transmembrane region" description="Helical" evidence="5">
    <location>
        <begin position="508"/>
        <end position="531"/>
    </location>
</feature>
<keyword evidence="5" id="KW-0812">Transmembrane</keyword>
<dbReference type="FunFam" id="3.40.50.2000:FF:000050">
    <property type="entry name" value="UDP-glucuronosyltransferase"/>
    <property type="match status" value="1"/>
</dbReference>
<evidence type="ECO:0000256" key="4">
    <source>
        <dbReference type="RuleBase" id="RU003718"/>
    </source>
</evidence>
<dbReference type="Pfam" id="PF00201">
    <property type="entry name" value="UDPGT"/>
    <property type="match status" value="1"/>
</dbReference>
<proteinExistence type="inferred from homology"/>
<dbReference type="AlphaFoldDB" id="A0A5N4AH70"/>
<keyword evidence="2 4" id="KW-0328">Glycosyltransferase</keyword>
<dbReference type="PANTHER" id="PTHR48043:SF159">
    <property type="entry name" value="EG:EG0003.4 PROTEIN-RELATED"/>
    <property type="match status" value="1"/>
</dbReference>
<dbReference type="FunCoup" id="A0A5N4AH70">
    <property type="interactions" value="336"/>
</dbReference>
<evidence type="ECO:0000313" key="7">
    <source>
        <dbReference type="Proteomes" id="UP000327044"/>
    </source>
</evidence>
<comment type="caution">
    <text evidence="6">The sequence shown here is derived from an EMBL/GenBank/DDBJ whole genome shotgun (WGS) entry which is preliminary data.</text>
</comment>
<dbReference type="EMBL" id="VVIM01000007">
    <property type="protein sequence ID" value="KAB0796667.1"/>
    <property type="molecule type" value="Genomic_DNA"/>
</dbReference>
<organism evidence="6 7">
    <name type="scientific">Photinus pyralis</name>
    <name type="common">Common eastern firefly</name>
    <name type="synonym">Lampyris pyralis</name>
    <dbReference type="NCBI Taxonomy" id="7054"/>
    <lineage>
        <taxon>Eukaryota</taxon>
        <taxon>Metazoa</taxon>
        <taxon>Ecdysozoa</taxon>
        <taxon>Arthropoda</taxon>
        <taxon>Hexapoda</taxon>
        <taxon>Insecta</taxon>
        <taxon>Pterygota</taxon>
        <taxon>Neoptera</taxon>
        <taxon>Endopterygota</taxon>
        <taxon>Coleoptera</taxon>
        <taxon>Polyphaga</taxon>
        <taxon>Elateriformia</taxon>
        <taxon>Elateroidea</taxon>
        <taxon>Lampyridae</taxon>
        <taxon>Lampyrinae</taxon>
        <taxon>Photinus</taxon>
    </lineage>
</organism>
<sequence>MRDERDHDSNSMVRPSQSVLPHADPNMYLSIYLVLAIRLADTARILGVCPIPSYSHFVLSNRIFKELARRGHDVTVISAYSNDAPMDNFREVLVTDALDKMKGLIAYSILSRYNAVDFLAVAKTFYDQSDSNIISKVMWMDKITVEMSEFGLNNSNVTKFLREHGHFDVVITHQLKTDSYYGFCHHFKAPCIALSPMSSITWISGSIGNPAPPSFVPQLVLGYTSVMNVWQRVHNTVIYAVVHLSYYLYSYPNHQDLLQKYFPGAPPLRELYYNISLVLFNGHMSIGDVAPLLPNAIDIAGYHVYPPKALPEDLRHFLDSARDGVIYFSMGSNLKGADFSKEKKDAVLTAFSKLNHTVLWKWENGTIPGQPKNVLVRPWFPQQDILAHPNVVLVVTHGGLLSTIESVYHGKPLLGLPVFADQGLNMAMAQEAGYGRYIQFQDLNVENFGSELREMLYNPSYGRVAKMRSKIMHDQPLSPLEKSMYWIEYVLRHKGAPHLKSSAMTLNWYQYLLWDGIFVGLGALLLVVVLIRMLSKVFWGLGDISMKKKRD</sequence>
<evidence type="ECO:0000256" key="2">
    <source>
        <dbReference type="ARBA" id="ARBA00022676"/>
    </source>
</evidence>
<gene>
    <name evidence="6" type="ORF">PPYR_10728</name>
</gene>
<evidence type="ECO:0000256" key="5">
    <source>
        <dbReference type="SAM" id="Phobius"/>
    </source>
</evidence>
<protein>
    <submittedName>
        <fullName evidence="6">Uncharacterized protein</fullName>
    </submittedName>
</protein>